<sequence length="86" mass="9685">MCLDTYPFFPLIPSLHLWQPDTRKHRSPELLQPTKSTFFSCDQLLGKAKSPQLLSSTSSLKTSKSAISSSFRELTANSSVEMDVRH</sequence>
<gene>
    <name evidence="1" type="ORF">MJG53_008886</name>
</gene>
<keyword evidence="2" id="KW-1185">Reference proteome</keyword>
<dbReference type="Proteomes" id="UP001057279">
    <property type="component" value="Linkage Group LG08"/>
</dbReference>
<accession>A0ACB9UXI6</accession>
<name>A0ACB9UXI6_9CETA</name>
<organism evidence="1 2">
    <name type="scientific">Ovis ammon polii x Ovis aries</name>
    <dbReference type="NCBI Taxonomy" id="2918886"/>
    <lineage>
        <taxon>Eukaryota</taxon>
        <taxon>Metazoa</taxon>
        <taxon>Chordata</taxon>
        <taxon>Craniata</taxon>
        <taxon>Vertebrata</taxon>
        <taxon>Euteleostomi</taxon>
        <taxon>Mammalia</taxon>
        <taxon>Eutheria</taxon>
        <taxon>Laurasiatheria</taxon>
        <taxon>Artiodactyla</taxon>
        <taxon>Ruminantia</taxon>
        <taxon>Pecora</taxon>
        <taxon>Bovidae</taxon>
        <taxon>Caprinae</taxon>
        <taxon>Ovis</taxon>
    </lineage>
</organism>
<proteinExistence type="predicted"/>
<comment type="caution">
    <text evidence="1">The sequence shown here is derived from an EMBL/GenBank/DDBJ whole genome shotgun (WGS) entry which is preliminary data.</text>
</comment>
<reference evidence="1" key="1">
    <citation type="submission" date="2022-03" db="EMBL/GenBank/DDBJ databases">
        <title>Genomic analyses of argali, domestic sheep and their hybrids provide insights into chromosomal evolution, heterosis and genetic basis of agronomic traits.</title>
        <authorList>
            <person name="Li M."/>
        </authorList>
    </citation>
    <scope>NUCLEOTIDE SEQUENCE</scope>
    <source>
        <strain evidence="1">F1 hybrid</strain>
    </source>
</reference>
<evidence type="ECO:0000313" key="1">
    <source>
        <dbReference type="EMBL" id="KAI4582335.1"/>
    </source>
</evidence>
<protein>
    <submittedName>
        <fullName evidence="1">Uncharacterized protein</fullName>
    </submittedName>
</protein>
<dbReference type="EMBL" id="CM043033">
    <property type="protein sequence ID" value="KAI4582335.1"/>
    <property type="molecule type" value="Genomic_DNA"/>
</dbReference>
<evidence type="ECO:0000313" key="2">
    <source>
        <dbReference type="Proteomes" id="UP001057279"/>
    </source>
</evidence>